<proteinExistence type="inferred from homology"/>
<evidence type="ECO:0000256" key="3">
    <source>
        <dbReference type="SAM" id="SignalP"/>
    </source>
</evidence>
<reference evidence="5 6" key="1">
    <citation type="submission" date="2023-04" db="EMBL/GenBank/DDBJ databases">
        <title>Bacteroides pacosi sp. nov., isolated from the fecal material of an alpaca.</title>
        <authorList>
            <person name="Miller S."/>
            <person name="Hendry M."/>
            <person name="King J."/>
            <person name="Sankaranarayanan K."/>
            <person name="Lawson P.A."/>
        </authorList>
    </citation>
    <scope>NUCLEOTIDE SEQUENCE [LARGE SCALE GENOMIC DNA]</scope>
    <source>
        <strain evidence="5 6">A2-P53</strain>
    </source>
</reference>
<feature type="signal peptide" evidence="3">
    <location>
        <begin position="1"/>
        <end position="27"/>
    </location>
</feature>
<dbReference type="SUPFAM" id="SSF48208">
    <property type="entry name" value="Six-hairpin glycosidases"/>
    <property type="match status" value="1"/>
</dbReference>
<dbReference type="Pfam" id="PF10022">
    <property type="entry name" value="DUF2264"/>
    <property type="match status" value="1"/>
</dbReference>
<dbReference type="PANTHER" id="PTHR36845:SF1">
    <property type="entry name" value="HYDROLASE, PUTATIVE (AFU_ORTHOLOGUE AFUA_7G05090)-RELATED"/>
    <property type="match status" value="1"/>
</dbReference>
<feature type="chain" id="PRO_5046511823" evidence="3">
    <location>
        <begin position="28"/>
        <end position="795"/>
    </location>
</feature>
<evidence type="ECO:0000313" key="5">
    <source>
        <dbReference type="EMBL" id="MDY7258648.1"/>
    </source>
</evidence>
<dbReference type="Gene3D" id="1.50.10.10">
    <property type="match status" value="1"/>
</dbReference>
<dbReference type="InterPro" id="IPR012341">
    <property type="entry name" value="6hp_glycosidase-like_sf"/>
</dbReference>
<comment type="caution">
    <text evidence="5">The sequence shown here is derived from an EMBL/GenBank/DDBJ whole genome shotgun (WGS) entry which is preliminary data.</text>
</comment>
<evidence type="ECO:0000259" key="4">
    <source>
        <dbReference type="Pfam" id="PF10022"/>
    </source>
</evidence>
<dbReference type="Pfam" id="PF07470">
    <property type="entry name" value="Glyco_hydro_88"/>
    <property type="match status" value="1"/>
</dbReference>
<gene>
    <name evidence="5" type="ORF">QHG74_13090</name>
</gene>
<protein>
    <submittedName>
        <fullName evidence="5">DUF2264 domain-containing protein</fullName>
    </submittedName>
</protein>
<comment type="similarity">
    <text evidence="2">Belongs to the glycosyl hydrolase 88 family.</text>
</comment>
<feature type="domain" description="DUF2264" evidence="4">
    <location>
        <begin position="417"/>
        <end position="776"/>
    </location>
</feature>
<dbReference type="EMBL" id="JARZAK010000007">
    <property type="protein sequence ID" value="MDY7258648.1"/>
    <property type="molecule type" value="Genomic_DNA"/>
</dbReference>
<evidence type="ECO:0000313" key="6">
    <source>
        <dbReference type="Proteomes" id="UP001292913"/>
    </source>
</evidence>
<keyword evidence="1" id="KW-0378">Hydrolase</keyword>
<dbReference type="Proteomes" id="UP001292913">
    <property type="component" value="Unassembled WGS sequence"/>
</dbReference>
<evidence type="ECO:0000256" key="1">
    <source>
        <dbReference type="ARBA" id="ARBA00022801"/>
    </source>
</evidence>
<sequence>MMIMNNGKKVLIIGLTLLTGFTYSAGAVTKDMKKVVDEALEFSVKQSMSMFNEMKDQKGILPRTAKDGKMITCESAWWTSGFYPGSLWYCYEYSNDPQVRAAAEEMTSRVEKQKYTTSNHDVGFIINCSFGNGYRLTHNETYREVIETAAKSLSTRFHPVTGCTRSWNSKKWQFSVIIDNMMNLELLNVASSLTGDNTYYNMAKSHADRTMINHFRPDGSSYHVVSYDTITGKVLNQVTHQGVNDQSSWSRGQAWGLYGFTMMYRQTGKKEYLDHAIKIGKFIMNHPRLPKDKIPYWDFDAPNIPKEDRDASAGAIMASAYVELSTYVEGELSKQFLAIGEQQIKSLASPGYRAKKVGDNNHYIIKHSTGFMAKQYEIDAPLTYADYYFIEALIRYKKLLENRPVVETITAFSENSDRSLWLSSLHRISYPLLTNMAKGELRKNMPVESIAADMQKRKEVTHLEALGRLITGISTWLELGPDNTIEGKLRAEYINLALKSISNGVNPQSPDYLNFNNGRQPLVDAAFLAHGLLRARTQLWDKLDKTTQERVIKELKSSRAIKPSETNWLFFAAMVEAALKEFTGEWEYERVKYACDRFAQWYKGDGWYGDGADFHLDYYNSFVIHPMMVEVLEIMKKNGIESSIPYDLEVERYARYAEQQERLISPEGTFPIVGRSLAYRFGAFHALSDVAYRKLLPDRVKPAQVRSALSAIINRQINAPGTFNPEGWLRVGFAGYQPHIGETYISTGSLYLCTAVFIALGLPDSDEFWSSPSADWTCKKGWAGVDLNVDKALKK</sequence>
<organism evidence="5 6">
    <name type="scientific">Bacteroides vicugnae</name>
    <dbReference type="NCBI Taxonomy" id="3037989"/>
    <lineage>
        <taxon>Bacteria</taxon>
        <taxon>Pseudomonadati</taxon>
        <taxon>Bacteroidota</taxon>
        <taxon>Bacteroidia</taxon>
        <taxon>Bacteroidales</taxon>
        <taxon>Bacteroidaceae</taxon>
        <taxon>Bacteroides</taxon>
    </lineage>
</organism>
<dbReference type="InterPro" id="IPR052369">
    <property type="entry name" value="UG_Glycosaminoglycan_Hydrolase"/>
</dbReference>
<dbReference type="InterPro" id="IPR049349">
    <property type="entry name" value="DUF2264_N"/>
</dbReference>
<dbReference type="PANTHER" id="PTHR36845">
    <property type="entry name" value="HYDROLASE, PUTATIVE (AFU_ORTHOLOGUE AFUA_7G05090)-RELATED"/>
    <property type="match status" value="1"/>
</dbReference>
<name>A0ABU5HR27_9BACE</name>
<dbReference type="InterPro" id="IPR008928">
    <property type="entry name" value="6-hairpin_glycosidase_sf"/>
</dbReference>
<evidence type="ECO:0000256" key="2">
    <source>
        <dbReference type="ARBA" id="ARBA00038358"/>
    </source>
</evidence>
<accession>A0ABU5HR27</accession>
<keyword evidence="6" id="KW-1185">Reference proteome</keyword>
<dbReference type="InterPro" id="IPR010905">
    <property type="entry name" value="Glyco_hydro_88"/>
</dbReference>
<keyword evidence="3" id="KW-0732">Signal</keyword>